<keyword evidence="2" id="KW-1185">Reference proteome</keyword>
<evidence type="ECO:0000313" key="1">
    <source>
        <dbReference type="EMBL" id="SJL15722.1"/>
    </source>
</evidence>
<name>A0A284S3Y6_ARMOS</name>
<gene>
    <name evidence="1" type="ORF">ARMOST_19226</name>
</gene>
<organism evidence="1 2">
    <name type="scientific">Armillaria ostoyae</name>
    <name type="common">Armillaria root rot fungus</name>
    <dbReference type="NCBI Taxonomy" id="47428"/>
    <lineage>
        <taxon>Eukaryota</taxon>
        <taxon>Fungi</taxon>
        <taxon>Dikarya</taxon>
        <taxon>Basidiomycota</taxon>
        <taxon>Agaricomycotina</taxon>
        <taxon>Agaricomycetes</taxon>
        <taxon>Agaricomycetidae</taxon>
        <taxon>Agaricales</taxon>
        <taxon>Marasmiineae</taxon>
        <taxon>Physalacriaceae</taxon>
        <taxon>Armillaria</taxon>
    </lineage>
</organism>
<sequence>MWRTLGPTLATRTWMEINHSTAIIRFGTIIFPPEMRMRRDASGHVLISLWGPVIGTSSGWNSGRPE</sequence>
<accession>A0A284S3Y6</accession>
<dbReference type="Proteomes" id="UP000219338">
    <property type="component" value="Unassembled WGS sequence"/>
</dbReference>
<dbReference type="AlphaFoldDB" id="A0A284S3Y6"/>
<dbReference type="OrthoDB" id="10566227at2759"/>
<reference evidence="2" key="1">
    <citation type="journal article" date="2017" name="Nat. Ecol. Evol.">
        <title>Genome expansion and lineage-specific genetic innovations in the forest pathogenic fungi Armillaria.</title>
        <authorList>
            <person name="Sipos G."/>
            <person name="Prasanna A.N."/>
            <person name="Walter M.C."/>
            <person name="O'Connor E."/>
            <person name="Balint B."/>
            <person name="Krizsan K."/>
            <person name="Kiss B."/>
            <person name="Hess J."/>
            <person name="Varga T."/>
            <person name="Slot J."/>
            <person name="Riley R."/>
            <person name="Boka B."/>
            <person name="Rigling D."/>
            <person name="Barry K."/>
            <person name="Lee J."/>
            <person name="Mihaltcheva S."/>
            <person name="LaButti K."/>
            <person name="Lipzen A."/>
            <person name="Waldron R."/>
            <person name="Moloney N.M."/>
            <person name="Sperisen C."/>
            <person name="Kredics L."/>
            <person name="Vagvoelgyi C."/>
            <person name="Patrignani A."/>
            <person name="Fitzpatrick D."/>
            <person name="Nagy I."/>
            <person name="Doyle S."/>
            <person name="Anderson J.B."/>
            <person name="Grigoriev I.V."/>
            <person name="Gueldener U."/>
            <person name="Muensterkoetter M."/>
            <person name="Nagy L.G."/>
        </authorList>
    </citation>
    <scope>NUCLEOTIDE SEQUENCE [LARGE SCALE GENOMIC DNA]</scope>
    <source>
        <strain evidence="2">C18/9</strain>
    </source>
</reference>
<dbReference type="EMBL" id="FUEG01000030">
    <property type="protein sequence ID" value="SJL15722.1"/>
    <property type="molecule type" value="Genomic_DNA"/>
</dbReference>
<proteinExistence type="predicted"/>
<protein>
    <submittedName>
        <fullName evidence="1">Uncharacterized protein</fullName>
    </submittedName>
</protein>
<evidence type="ECO:0000313" key="2">
    <source>
        <dbReference type="Proteomes" id="UP000219338"/>
    </source>
</evidence>